<comment type="caution">
    <text evidence="2">The sequence shown here is derived from an EMBL/GenBank/DDBJ whole genome shotgun (WGS) entry which is preliminary data.</text>
</comment>
<dbReference type="OrthoDB" id="385637at2157"/>
<keyword evidence="1" id="KW-0472">Membrane</keyword>
<gene>
    <name evidence="2" type="ORF">GQS65_08645</name>
</gene>
<organism evidence="2 3">
    <name type="scientific">Halomarina oriensis</name>
    <dbReference type="NCBI Taxonomy" id="671145"/>
    <lineage>
        <taxon>Archaea</taxon>
        <taxon>Methanobacteriati</taxon>
        <taxon>Methanobacteriota</taxon>
        <taxon>Stenosarchaea group</taxon>
        <taxon>Halobacteria</taxon>
        <taxon>Halobacteriales</taxon>
        <taxon>Natronomonadaceae</taxon>
        <taxon>Halomarina</taxon>
    </lineage>
</organism>
<dbReference type="Proteomes" id="UP000451471">
    <property type="component" value="Unassembled WGS sequence"/>
</dbReference>
<evidence type="ECO:0000256" key="1">
    <source>
        <dbReference type="SAM" id="Phobius"/>
    </source>
</evidence>
<keyword evidence="3" id="KW-1185">Reference proteome</keyword>
<dbReference type="AlphaFoldDB" id="A0A6B0GI58"/>
<dbReference type="EMBL" id="WSZK01000015">
    <property type="protein sequence ID" value="MWG34556.1"/>
    <property type="molecule type" value="Genomic_DNA"/>
</dbReference>
<feature type="transmembrane region" description="Helical" evidence="1">
    <location>
        <begin position="32"/>
        <end position="48"/>
    </location>
</feature>
<name>A0A6B0GI58_9EURY</name>
<proteinExistence type="predicted"/>
<reference evidence="2 3" key="1">
    <citation type="submission" date="2019-12" db="EMBL/GenBank/DDBJ databases">
        <title>Halocatena pleomorpha gen. nov. sp. nov., an extremely halophilic archaeon of family Halobacteriaceae isolated from saltpan soil.</title>
        <authorList>
            <person name="Pal Y."/>
            <person name="Verma A."/>
            <person name="Krishnamurthi S."/>
            <person name="Kumar P."/>
        </authorList>
    </citation>
    <scope>NUCLEOTIDE SEQUENCE [LARGE SCALE GENOMIC DNA]</scope>
    <source>
        <strain evidence="2 3">JCM 16495</strain>
    </source>
</reference>
<feature type="transmembrane region" description="Helical" evidence="1">
    <location>
        <begin position="92"/>
        <end position="111"/>
    </location>
</feature>
<dbReference type="RefSeq" id="WP_158204226.1">
    <property type="nucleotide sequence ID" value="NZ_WSZK01000015.1"/>
</dbReference>
<accession>A0A6B0GI58</accession>
<sequence>MPSWFSFKRFAVALLVVGVCTALGIQFVPLVGAFVGTLLGGFVAGLAFEQRPLLESGLAGLFAGMGVLFVSKLIGGSIVDAILGLIALQPQLLVMAAALSLTTGMLGAHFGNDLRDGLTRPVDESGNRSDV</sequence>
<protein>
    <recommendedName>
        <fullName evidence="4">DUF5518 domain-containing protein</fullName>
    </recommendedName>
</protein>
<keyword evidence="1" id="KW-0812">Transmembrane</keyword>
<feature type="transmembrane region" description="Helical" evidence="1">
    <location>
        <begin position="60"/>
        <end position="86"/>
    </location>
</feature>
<evidence type="ECO:0000313" key="2">
    <source>
        <dbReference type="EMBL" id="MWG34556.1"/>
    </source>
</evidence>
<evidence type="ECO:0000313" key="3">
    <source>
        <dbReference type="Proteomes" id="UP000451471"/>
    </source>
</evidence>
<keyword evidence="1" id="KW-1133">Transmembrane helix</keyword>
<evidence type="ECO:0008006" key="4">
    <source>
        <dbReference type="Google" id="ProtNLM"/>
    </source>
</evidence>